<sequence length="64" mass="7337">MQLSKRWIFLNWFHAQLLRPALEETTLGGFFLITNYLITNYELSTADCSTSGLEGLFGFMIDNS</sequence>
<dbReference type="EMBL" id="FOBB01000002">
    <property type="protein sequence ID" value="SEL81706.1"/>
    <property type="molecule type" value="Genomic_DNA"/>
</dbReference>
<keyword evidence="2" id="KW-1185">Reference proteome</keyword>
<protein>
    <submittedName>
        <fullName evidence="1">Uncharacterized protein</fullName>
    </submittedName>
</protein>
<proteinExistence type="predicted"/>
<gene>
    <name evidence="1" type="ORF">SAMN04488505_1021183</name>
</gene>
<organism evidence="1 2">
    <name type="scientific">Chitinophaga rupis</name>
    <dbReference type="NCBI Taxonomy" id="573321"/>
    <lineage>
        <taxon>Bacteria</taxon>
        <taxon>Pseudomonadati</taxon>
        <taxon>Bacteroidota</taxon>
        <taxon>Chitinophagia</taxon>
        <taxon>Chitinophagales</taxon>
        <taxon>Chitinophagaceae</taxon>
        <taxon>Chitinophaga</taxon>
    </lineage>
</organism>
<accession>A0A1H7TBM1</accession>
<reference evidence="1 2" key="1">
    <citation type="submission" date="2016-10" db="EMBL/GenBank/DDBJ databases">
        <authorList>
            <person name="de Groot N.N."/>
        </authorList>
    </citation>
    <scope>NUCLEOTIDE SEQUENCE [LARGE SCALE GENOMIC DNA]</scope>
    <source>
        <strain evidence="1 2">DSM 21039</strain>
    </source>
</reference>
<dbReference type="STRING" id="573321.SAMN04488505_1021183"/>
<evidence type="ECO:0000313" key="1">
    <source>
        <dbReference type="EMBL" id="SEL81706.1"/>
    </source>
</evidence>
<name>A0A1H7TBM1_9BACT</name>
<dbReference type="Proteomes" id="UP000198984">
    <property type="component" value="Unassembled WGS sequence"/>
</dbReference>
<dbReference type="AlphaFoldDB" id="A0A1H7TBM1"/>
<evidence type="ECO:0000313" key="2">
    <source>
        <dbReference type="Proteomes" id="UP000198984"/>
    </source>
</evidence>